<evidence type="ECO:0000313" key="1">
    <source>
        <dbReference type="EMBL" id="AJD82430.1"/>
    </source>
</evidence>
<dbReference type="Gene3D" id="3.40.50.1820">
    <property type="entry name" value="alpha/beta hydrolase"/>
    <property type="match status" value="1"/>
</dbReference>
<reference evidence="1 2" key="1">
    <citation type="submission" date="2014-12" db="EMBL/GenBank/DDBJ databases">
        <authorList>
            <person name="Cote D."/>
            <person name="Daigle Z."/>
            <person name="Borges K.M."/>
            <person name="Adams S.D."/>
            <person name="Alvey R.M."/>
            <person name="Barekzi N."/>
            <person name="Beal Z.N."/>
            <person name="Briggs L.A."/>
            <person name="Brown T."/>
            <person name="Coomans R.J."/>
            <person name="D'Elia T."/>
            <person name="Doss J.H."/>
            <person name="Ellsworth J.A."/>
            <person name="Ettinger W.F."/>
            <person name="Fox D.J."/>
            <person name="Gauthier D.T."/>
            <person name="Andriolo J.M."/>
            <person name="Grubb S."/>
            <person name="Gugssa A.H."/>
            <person name="Hauser C.R."/>
            <person name="Hull A.K."/>
            <person name="Jackson N."/>
            <person name="Kart M.U."/>
            <person name="Korey C.A."/>
            <person name="Makemson J."/>
            <person name="McKinney A.L."/>
            <person name="Nelson P.R."/>
            <person name="Newman R.H."/>
            <person name="Powell G."/>
            <person name="Rodriguez-Lanetty M."/>
            <person name="Royer D."/>
            <person name="Sabila M.H."/>
            <person name="Sadana R."/>
            <person name="Saha S."/>
            <person name="Sangster N."/>
            <person name="Slowan-Pomeroy T."/>
            <person name="Urbinati C.R."/>
            <person name="Ward R.E."/>
            <person name="Warner M."/>
            <person name="Williamson B."/>
            <person name="Biederman B."/>
            <person name="Cresawn S.G."/>
            <person name="Bowman C.A."/>
            <person name="Russell D.A."/>
            <person name="Pope W.H."/>
            <person name="Jacobs-Sera D."/>
            <person name="Hendrix R.W."/>
            <person name="Hatfull G.H."/>
        </authorList>
    </citation>
    <scope>NUCLEOTIDE SEQUENCE [LARGE SCALE GENOMIC DNA]</scope>
</reference>
<evidence type="ECO:0000313" key="2">
    <source>
        <dbReference type="Proteomes" id="UP000031723"/>
    </source>
</evidence>
<protein>
    <submittedName>
        <fullName evidence="1">Lysin B</fullName>
    </submittedName>
</protein>
<sequence length="246" mass="27318">MTRWLYTVHGTGMPDPFGPGLPADTAREVLDLYTWQPIGNYPAAAFPMWPSIQAGRRELVSQIDSKPGEINMAGYSQGAAVCGQVLKHDIMSPTGRLHHRLGDVRKVVFWGNPMRQQGIAHSDEWVHPVASPDTMGILEDRLEGLENAPFEVRDYAHQGDMYASIKADDMHEYQVAIGRIVMNAGDFWLGDDSLIHQLLELGQRPLPEGIAVARAIIDAIGFFAGARGLEWPHNYNRHPAVAFLRS</sequence>
<dbReference type="Proteomes" id="UP000031723">
    <property type="component" value="Segment"/>
</dbReference>
<gene>
    <name evidence="1" type="primary">12</name>
    <name evidence="1" type="ORF">SHEEN_12</name>
</gene>
<dbReference type="KEGG" id="vg:26635391"/>
<dbReference type="InterPro" id="IPR029058">
    <property type="entry name" value="AB_hydrolase_fold"/>
</dbReference>
<dbReference type="OrthoDB" id="4625at10239"/>
<accession>A0A0B5A441</accession>
<dbReference type="EMBL" id="KP273225">
    <property type="protein sequence ID" value="AJD82430.1"/>
    <property type="molecule type" value="Genomic_DNA"/>
</dbReference>
<name>A0A0B5A441_9CAUD</name>
<proteinExistence type="predicted"/>
<organism evidence="1 2">
    <name type="scientific">Mycobacterium phage Sheen</name>
    <dbReference type="NCBI Taxonomy" id="1589274"/>
    <lineage>
        <taxon>Viruses</taxon>
        <taxon>Duplodnaviria</taxon>
        <taxon>Heunggongvirae</taxon>
        <taxon>Uroviricota</taxon>
        <taxon>Caudoviricetes</taxon>
        <taxon>Sheenvirus</taxon>
        <taxon>Sheenvirus Sheen</taxon>
    </lineage>
</organism>
<dbReference type="GeneID" id="26635391"/>
<dbReference type="RefSeq" id="YP_009209049.1">
    <property type="nucleotide sequence ID" value="NC_028914.1"/>
</dbReference>
<dbReference type="InterPro" id="IPR041855">
    <property type="entry name" value="Lysin_B_C_ter"/>
</dbReference>
<dbReference type="Gene3D" id="1.10.10.1120">
    <property type="entry name" value="Lysin B, C-terminal linker domain"/>
    <property type="match status" value="1"/>
</dbReference>
<dbReference type="SUPFAM" id="SSF53474">
    <property type="entry name" value="alpha/beta-Hydrolases"/>
    <property type="match status" value="1"/>
</dbReference>
<keyword evidence="2" id="KW-1185">Reference proteome</keyword>